<comment type="caution">
    <text evidence="1">The sequence shown here is derived from an EMBL/GenBank/DDBJ whole genome shotgun (WGS) entry which is preliminary data.</text>
</comment>
<proteinExistence type="predicted"/>
<accession>A0A9D1N8P7</accession>
<evidence type="ECO:0000313" key="1">
    <source>
        <dbReference type="EMBL" id="HIU98484.1"/>
    </source>
</evidence>
<evidence type="ECO:0000313" key="2">
    <source>
        <dbReference type="Proteomes" id="UP000886857"/>
    </source>
</evidence>
<dbReference type="AlphaFoldDB" id="A0A9D1N8P7"/>
<protein>
    <recommendedName>
        <fullName evidence="3">SPOR domain-containing protein</fullName>
    </recommendedName>
</protein>
<sequence>MRTRVRKGERSGDALVICAVALCFLITLSLCLLMDGSGFLAVSRESESAKYYLLCGGAYEDISLARNYAELIRSRGGAGYVLQGERCEVVLGVYASEQKANEALGASGMQGAYISEIAVATGTDGVPRELKDEAVAALGYFPLVLDEFTSLADGVADARVSLADAKVRLGVLSAKLGELKEGFYSASEGVSSAAVTELKLALVTAAALVETVDFGSPSGAESAAYAAASLRYQSVQLVLSRQALGSSLAG</sequence>
<organism evidence="1 2">
    <name type="scientific">Candidatus Limadaptatus stercoripullorum</name>
    <dbReference type="NCBI Taxonomy" id="2840846"/>
    <lineage>
        <taxon>Bacteria</taxon>
        <taxon>Bacillati</taxon>
        <taxon>Bacillota</taxon>
        <taxon>Clostridia</taxon>
        <taxon>Eubacteriales</taxon>
        <taxon>Candidatus Limadaptatus</taxon>
    </lineage>
</organism>
<name>A0A9D1N8P7_9FIRM</name>
<dbReference type="Proteomes" id="UP000886857">
    <property type="component" value="Unassembled WGS sequence"/>
</dbReference>
<reference evidence="1" key="1">
    <citation type="submission" date="2020-10" db="EMBL/GenBank/DDBJ databases">
        <authorList>
            <person name="Gilroy R."/>
        </authorList>
    </citation>
    <scope>NUCLEOTIDE SEQUENCE</scope>
    <source>
        <strain evidence="1">10406</strain>
    </source>
</reference>
<dbReference type="EMBL" id="DVOE01000017">
    <property type="protein sequence ID" value="HIU98484.1"/>
    <property type="molecule type" value="Genomic_DNA"/>
</dbReference>
<evidence type="ECO:0008006" key="3">
    <source>
        <dbReference type="Google" id="ProtNLM"/>
    </source>
</evidence>
<gene>
    <name evidence="1" type="ORF">IAC73_01400</name>
</gene>
<reference evidence="1" key="2">
    <citation type="journal article" date="2021" name="PeerJ">
        <title>Extensive microbial diversity within the chicken gut microbiome revealed by metagenomics and culture.</title>
        <authorList>
            <person name="Gilroy R."/>
            <person name="Ravi A."/>
            <person name="Getino M."/>
            <person name="Pursley I."/>
            <person name="Horton D.L."/>
            <person name="Alikhan N.F."/>
            <person name="Baker D."/>
            <person name="Gharbi K."/>
            <person name="Hall N."/>
            <person name="Watson M."/>
            <person name="Adriaenssens E.M."/>
            <person name="Foster-Nyarko E."/>
            <person name="Jarju S."/>
            <person name="Secka A."/>
            <person name="Antonio M."/>
            <person name="Oren A."/>
            <person name="Chaudhuri R.R."/>
            <person name="La Ragione R."/>
            <person name="Hildebrand F."/>
            <person name="Pallen M.J."/>
        </authorList>
    </citation>
    <scope>NUCLEOTIDE SEQUENCE</scope>
    <source>
        <strain evidence="1">10406</strain>
    </source>
</reference>